<dbReference type="InterPro" id="IPR036179">
    <property type="entry name" value="Ig-like_dom_sf"/>
</dbReference>
<organism evidence="7 8">
    <name type="scientific">Gadus morhua</name>
    <name type="common">Atlantic cod</name>
    <dbReference type="NCBI Taxonomy" id="8049"/>
    <lineage>
        <taxon>Eukaryota</taxon>
        <taxon>Metazoa</taxon>
        <taxon>Chordata</taxon>
        <taxon>Craniata</taxon>
        <taxon>Vertebrata</taxon>
        <taxon>Euteleostomi</taxon>
        <taxon>Actinopterygii</taxon>
        <taxon>Neopterygii</taxon>
        <taxon>Teleostei</taxon>
        <taxon>Neoteleostei</taxon>
        <taxon>Acanthomorphata</taxon>
        <taxon>Zeiogadaria</taxon>
        <taxon>Gadariae</taxon>
        <taxon>Gadiformes</taxon>
        <taxon>Gadoidei</taxon>
        <taxon>Gadidae</taxon>
        <taxon>Gadus</taxon>
    </lineage>
</organism>
<dbReference type="Pfam" id="PF13927">
    <property type="entry name" value="Ig_3"/>
    <property type="match status" value="2"/>
</dbReference>
<keyword evidence="5" id="KW-0732">Signal</keyword>
<evidence type="ECO:0000259" key="6">
    <source>
        <dbReference type="PROSITE" id="PS50835"/>
    </source>
</evidence>
<dbReference type="GeneTree" id="ENSGT00940000155838"/>
<dbReference type="GO" id="GO:0044291">
    <property type="term" value="C:cell-cell contact zone"/>
    <property type="evidence" value="ECO:0007669"/>
    <property type="project" value="TreeGrafter"/>
</dbReference>
<dbReference type="GO" id="GO:0043184">
    <property type="term" value="F:vascular endothelial growth factor receptor 2 binding"/>
    <property type="evidence" value="ECO:0007669"/>
    <property type="project" value="TreeGrafter"/>
</dbReference>
<dbReference type="OrthoDB" id="6431884at2759"/>
<feature type="domain" description="Ig-like" evidence="6">
    <location>
        <begin position="257"/>
        <end position="335"/>
    </location>
</feature>
<proteinExistence type="predicted"/>
<dbReference type="RefSeq" id="XP_030193193.1">
    <property type="nucleotide sequence ID" value="XM_030337333.1"/>
</dbReference>
<dbReference type="InterPro" id="IPR003598">
    <property type="entry name" value="Ig_sub2"/>
</dbReference>
<keyword evidence="4" id="KW-1133">Transmembrane helix</keyword>
<feature type="domain" description="Ig-like" evidence="6">
    <location>
        <begin position="148"/>
        <end position="253"/>
    </location>
</feature>
<dbReference type="InterPro" id="IPR013783">
    <property type="entry name" value="Ig-like_fold"/>
</dbReference>
<evidence type="ECO:0000256" key="5">
    <source>
        <dbReference type="SAM" id="SignalP"/>
    </source>
</evidence>
<feature type="transmembrane region" description="Helical" evidence="4">
    <location>
        <begin position="576"/>
        <end position="599"/>
    </location>
</feature>
<evidence type="ECO:0000256" key="1">
    <source>
        <dbReference type="ARBA" id="ARBA00004167"/>
    </source>
</evidence>
<dbReference type="GO" id="GO:0035020">
    <property type="term" value="P:regulation of Rac protein signal transduction"/>
    <property type="evidence" value="ECO:0007669"/>
    <property type="project" value="TreeGrafter"/>
</dbReference>
<dbReference type="PROSITE" id="PS50835">
    <property type="entry name" value="IG_LIKE"/>
    <property type="match status" value="4"/>
</dbReference>
<feature type="domain" description="Ig-like" evidence="6">
    <location>
        <begin position="432"/>
        <end position="516"/>
    </location>
</feature>
<dbReference type="GO" id="GO:0061041">
    <property type="term" value="P:regulation of wound healing"/>
    <property type="evidence" value="ECO:0007669"/>
    <property type="project" value="TreeGrafter"/>
</dbReference>
<feature type="signal peptide" evidence="5">
    <location>
        <begin position="1"/>
        <end position="24"/>
    </location>
</feature>
<keyword evidence="8" id="KW-1185">Reference proteome</keyword>
<keyword evidence="3" id="KW-1015">Disulfide bond</keyword>
<evidence type="ECO:0000256" key="2">
    <source>
        <dbReference type="ARBA" id="ARBA00023136"/>
    </source>
</evidence>
<dbReference type="PANTHER" id="PTHR45889">
    <property type="entry name" value="IG-LIKE DOMAIN-CONTAINING PROTEIN"/>
    <property type="match status" value="1"/>
</dbReference>
<dbReference type="SUPFAM" id="SSF48726">
    <property type="entry name" value="Immunoglobulin"/>
    <property type="match status" value="4"/>
</dbReference>
<evidence type="ECO:0000313" key="7">
    <source>
        <dbReference type="Ensembl" id="ENSGMOP00000060231.1"/>
    </source>
</evidence>
<dbReference type="GO" id="GO:0007156">
    <property type="term" value="P:homophilic cell adhesion via plasma membrane adhesion molecules"/>
    <property type="evidence" value="ECO:0007669"/>
    <property type="project" value="TreeGrafter"/>
</dbReference>
<keyword evidence="2 4" id="KW-0472">Membrane</keyword>
<dbReference type="Gene3D" id="2.60.40.10">
    <property type="entry name" value="Immunoglobulins"/>
    <property type="match status" value="5"/>
</dbReference>
<reference evidence="7" key="1">
    <citation type="submission" date="2025-08" db="UniProtKB">
        <authorList>
            <consortium name="Ensembl"/>
        </authorList>
    </citation>
    <scope>IDENTIFICATION</scope>
</reference>
<dbReference type="GeneID" id="115528921"/>
<evidence type="ECO:0000256" key="3">
    <source>
        <dbReference type="ARBA" id="ARBA00023157"/>
    </source>
</evidence>
<dbReference type="SMART" id="SM00408">
    <property type="entry name" value="IGc2"/>
    <property type="match status" value="4"/>
</dbReference>
<reference evidence="7" key="2">
    <citation type="submission" date="2025-09" db="UniProtKB">
        <authorList>
            <consortium name="Ensembl"/>
        </authorList>
    </citation>
    <scope>IDENTIFICATION</scope>
</reference>
<evidence type="ECO:0000256" key="4">
    <source>
        <dbReference type="SAM" id="Phobius"/>
    </source>
</evidence>
<feature type="domain" description="Ig-like" evidence="6">
    <location>
        <begin position="347"/>
        <end position="425"/>
    </location>
</feature>
<dbReference type="InterPro" id="IPR013162">
    <property type="entry name" value="CD80_C2-set"/>
</dbReference>
<sequence length="649" mass="71152">MALRTMTALLVGLFFLLHTWGVKAQVKVAMEDRVEVTLGTAAEIPCLYTTDDGFGGLIIEWFYLDPAGKQHRIYFQDPTMRIEETNSQFTGRIKVDVTPSQGSGQVLLRVLETRLGDEVDFICLVKSLTDGNDQGKTQLRVFEKPDHPIIESVDEEIWYNNEEPVKIGSCEAKNGYPRPNITWYKDNTPLSNVPNEVSVESRVATGSSGLFSVESELSLKVVKEDQGSEFYCEVNYQVIGGFGMLESEKKKIRVRYPSDEVNLWVKSPKRDIKEGDTVEFECLGNGNPQPLVTFRRERVELNAINNVLELRNVSRLDSGRYECVTTHIETFEEVVGNTTLFVNYLEPADVSPEETLTLSQGADLNQSCNALSSLKTHTVWMKNGVKVATGNILSLRDVVYDMAGTYECMVTVPQLVGMETSAVFQLIVEGSPEISEPQSTSLEQAVESTVVLTCRARGNPRPTITWRSAGSLVDSQSNVTEDGVLSWVNVKVSSDLNVSCHASNTNGNVETLYSIKAIVPTTASPTTTLATVVPTTASPTTTLATVVPINDRPASTVGTVQSDTTDKIPRAGSSGVIIAVLIICLLLLAILGSVLYFLYKKGKICGRSGKQDLTKEKTSRDNIVVEMKSDNTEEAVLLAVNGDKKSGDQ</sequence>
<dbReference type="Ensembl" id="ENSGMOT00000045750.1">
    <property type="protein sequence ID" value="ENSGMOP00000060231.1"/>
    <property type="gene ID" value="ENSGMOG00000011800.2"/>
</dbReference>
<dbReference type="PANTHER" id="PTHR45889:SF3">
    <property type="entry name" value="CELL ADHESION MOLECULE 4"/>
    <property type="match status" value="1"/>
</dbReference>
<gene>
    <name evidence="7" type="primary">MCAM</name>
    <name evidence="7" type="synonym">mcamb</name>
</gene>
<dbReference type="SMART" id="SM00409">
    <property type="entry name" value="IG"/>
    <property type="match status" value="5"/>
</dbReference>
<dbReference type="AlphaFoldDB" id="A0A8C5CFZ5"/>
<dbReference type="Proteomes" id="UP000694546">
    <property type="component" value="Chromosome 16"/>
</dbReference>
<dbReference type="InterPro" id="IPR003599">
    <property type="entry name" value="Ig_sub"/>
</dbReference>
<feature type="chain" id="PRO_5034026714" evidence="5">
    <location>
        <begin position="25"/>
        <end position="649"/>
    </location>
</feature>
<dbReference type="OMA" id="NITWGTT"/>
<evidence type="ECO:0000313" key="8">
    <source>
        <dbReference type="Proteomes" id="UP000694546"/>
    </source>
</evidence>
<protein>
    <submittedName>
        <fullName evidence="7">Melanoma cell adhesion molecule b</fullName>
    </submittedName>
</protein>
<accession>A0A8C5CFZ5</accession>
<dbReference type="InterPro" id="IPR007110">
    <property type="entry name" value="Ig-like_dom"/>
</dbReference>
<name>A0A8C5CFZ5_GADMO</name>
<comment type="subcellular location">
    <subcellularLocation>
        <location evidence="1">Membrane</location>
        <topology evidence="1">Single-pass membrane protein</topology>
    </subcellularLocation>
</comment>
<dbReference type="Pfam" id="PF08205">
    <property type="entry name" value="C2-set_2"/>
    <property type="match status" value="1"/>
</dbReference>
<keyword evidence="4" id="KW-0812">Transmembrane</keyword>
<dbReference type="GO" id="GO:0016020">
    <property type="term" value="C:membrane"/>
    <property type="evidence" value="ECO:0007669"/>
    <property type="project" value="UniProtKB-SubCell"/>
</dbReference>